<gene>
    <name evidence="1" type="ORF">DCF17_11960</name>
</gene>
<dbReference type="InterPro" id="IPR011008">
    <property type="entry name" value="Dimeric_a/b-barrel"/>
</dbReference>
<reference evidence="2" key="1">
    <citation type="submission" date="2018-04" db="EMBL/GenBank/DDBJ databases">
        <authorList>
            <person name="Cornet L."/>
        </authorList>
    </citation>
    <scope>NUCLEOTIDE SEQUENCE [LARGE SCALE GENOMIC DNA]</scope>
</reference>
<dbReference type="EMBL" id="QBMN01000075">
    <property type="protein sequence ID" value="PZO40329.1"/>
    <property type="molecule type" value="Genomic_DNA"/>
</dbReference>
<reference evidence="1 2" key="2">
    <citation type="submission" date="2018-06" db="EMBL/GenBank/DDBJ databases">
        <title>Metagenomic assembly of (sub)arctic Cyanobacteria and their associated microbiome from non-axenic cultures.</title>
        <authorList>
            <person name="Baurain D."/>
        </authorList>
    </citation>
    <scope>NUCLEOTIDE SEQUENCE [LARGE SCALE GENOMIC DNA]</scope>
    <source>
        <strain evidence="1">ULC041bin1</strain>
    </source>
</reference>
<name>A0A2W4WEM3_9CYAN</name>
<evidence type="ECO:0000313" key="2">
    <source>
        <dbReference type="Proteomes" id="UP000249081"/>
    </source>
</evidence>
<organism evidence="1 2">
    <name type="scientific">Shackletoniella antarctica</name>
    <dbReference type="NCBI Taxonomy" id="268115"/>
    <lineage>
        <taxon>Bacteria</taxon>
        <taxon>Bacillati</taxon>
        <taxon>Cyanobacteriota</taxon>
        <taxon>Cyanophyceae</taxon>
        <taxon>Oculatellales</taxon>
        <taxon>Oculatellaceae</taxon>
        <taxon>Shackletoniella</taxon>
    </lineage>
</organism>
<evidence type="ECO:0000313" key="1">
    <source>
        <dbReference type="EMBL" id="PZO40329.1"/>
    </source>
</evidence>
<sequence length="117" mass="13073">MSDFDDFLRHKYAYVAIGEFKPGCFSEARQLYEKAVSTYERGFQGAYLLQEPGSDRGIAIILWNSIEDMDGHQDVVYEQTLGKIAHLFETPPVTSFYEVCSEIGLPQILATVGAAAK</sequence>
<keyword evidence="1" id="KW-0503">Monooxygenase</keyword>
<dbReference type="SUPFAM" id="SSF54909">
    <property type="entry name" value="Dimeric alpha+beta barrel"/>
    <property type="match status" value="1"/>
</dbReference>
<dbReference type="GO" id="GO:0004497">
    <property type="term" value="F:monooxygenase activity"/>
    <property type="evidence" value="ECO:0007669"/>
    <property type="project" value="UniProtKB-KW"/>
</dbReference>
<keyword evidence="1" id="KW-0560">Oxidoreductase</keyword>
<accession>A0A2W4WEM3</accession>
<dbReference type="AlphaFoldDB" id="A0A2W4WEM3"/>
<dbReference type="Gene3D" id="3.30.70.100">
    <property type="match status" value="1"/>
</dbReference>
<dbReference type="Proteomes" id="UP000249081">
    <property type="component" value="Unassembled WGS sequence"/>
</dbReference>
<comment type="caution">
    <text evidence="1">The sequence shown here is derived from an EMBL/GenBank/DDBJ whole genome shotgun (WGS) entry which is preliminary data.</text>
</comment>
<protein>
    <submittedName>
        <fullName evidence="1">Antibiotic biosynthesis monooxygenase</fullName>
    </submittedName>
</protein>
<proteinExistence type="predicted"/>